<reference evidence="6 7" key="1">
    <citation type="submission" date="2018-01" db="EMBL/GenBank/DDBJ databases">
        <title>Draft genome sequences of clinical isolates and type strains of oral Veillonella including Veillonella infantum sp., nov.</title>
        <authorList>
            <person name="Mashima I."/>
            <person name="Liao Y.-C."/>
            <person name="Sabharwal A."/>
            <person name="Haase E.M."/>
            <person name="Nakazawa F."/>
            <person name="Scannapieco F.A."/>
        </authorList>
    </citation>
    <scope>NUCLEOTIDE SEQUENCE [LARGE SCALE GENOMIC DNA]</scope>
    <source>
        <strain evidence="6 7">JCM 15641</strain>
    </source>
</reference>
<dbReference type="Proteomes" id="UP000237916">
    <property type="component" value="Unassembled WGS sequence"/>
</dbReference>
<evidence type="ECO:0000256" key="1">
    <source>
        <dbReference type="ARBA" id="ARBA00001911"/>
    </source>
</evidence>
<dbReference type="InterPro" id="IPR036291">
    <property type="entry name" value="NAD(P)-bd_dom_sf"/>
</dbReference>
<name>A0A2S7Z6M4_9FIRM</name>
<evidence type="ECO:0000256" key="3">
    <source>
        <dbReference type="ARBA" id="ARBA00023027"/>
    </source>
</evidence>
<dbReference type="Gene3D" id="3.40.50.720">
    <property type="entry name" value="NAD(P)-binding Rossmann-like Domain"/>
    <property type="match status" value="1"/>
</dbReference>
<dbReference type="Pfam" id="PF01370">
    <property type="entry name" value="Epimerase"/>
    <property type="match status" value="1"/>
</dbReference>
<keyword evidence="3" id="KW-0520">NAD</keyword>
<keyword evidence="7" id="KW-1185">Reference proteome</keyword>
<dbReference type="EMBL" id="PPDB01000007">
    <property type="protein sequence ID" value="PQL18901.1"/>
    <property type="molecule type" value="Genomic_DNA"/>
</dbReference>
<dbReference type="RefSeq" id="WP_105091028.1">
    <property type="nucleotide sequence ID" value="NZ_PPDB01000007.1"/>
</dbReference>
<dbReference type="STRING" id="1298594.GCA_001312465_00078"/>
<dbReference type="PANTHER" id="PTHR43078:SF6">
    <property type="entry name" value="UDP-GLUCURONIC ACID DECARBOXYLASE 1"/>
    <property type="match status" value="1"/>
</dbReference>
<organism evidence="6 7">
    <name type="scientific">Veillonella denticariosi JCM 15641</name>
    <dbReference type="NCBI Taxonomy" id="1298594"/>
    <lineage>
        <taxon>Bacteria</taxon>
        <taxon>Bacillati</taxon>
        <taxon>Bacillota</taxon>
        <taxon>Negativicutes</taxon>
        <taxon>Veillonellales</taxon>
        <taxon>Veillonellaceae</taxon>
        <taxon>Veillonella</taxon>
    </lineage>
</organism>
<evidence type="ECO:0000313" key="6">
    <source>
        <dbReference type="EMBL" id="PQL18901.1"/>
    </source>
</evidence>
<dbReference type="AlphaFoldDB" id="A0A2S7Z6M4"/>
<evidence type="ECO:0000256" key="4">
    <source>
        <dbReference type="ARBA" id="ARBA00023239"/>
    </source>
</evidence>
<protein>
    <submittedName>
        <fullName evidence="6">NAD-dependent dehydratase</fullName>
    </submittedName>
</protein>
<accession>A0A2S7Z6M4</accession>
<dbReference type="PANTHER" id="PTHR43078">
    <property type="entry name" value="UDP-GLUCURONIC ACID DECARBOXYLASE-RELATED"/>
    <property type="match status" value="1"/>
</dbReference>
<sequence>MNNSVIQRELTSLVRETPLFVPLRNQHILVTGATGLIGSMFIKLLLIADEVHKLDLHIIGHVRSKDKAKSIFGDFLNREGIELIDTSLDAVDVSCDYILHGAAPTQSKFFVEHPVETIHTSVSGTEAMLELGHRNRVKKLIYLSSMEQYGVPNESGQVMTEDQSGYLDHLNVRSSYSESKRLCECYCKSYAVEYDVPAVIARLAQTFGPGVPVSDNRVFMQFTKSAIANEDIVLHTKGDSMSNYCYITDALSAILVLMHKGQAGEAYNVCNDEETRSIASIANLVAHHVSHDRSKVIFDIPDDVSGLGYAPTVHMFLSSKKLKALGWEPKISMEEAYIKLVEYIREECS</sequence>
<dbReference type="GO" id="GO:0070403">
    <property type="term" value="F:NAD+ binding"/>
    <property type="evidence" value="ECO:0007669"/>
    <property type="project" value="InterPro"/>
</dbReference>
<feature type="domain" description="NAD-dependent epimerase/dehydratase" evidence="5">
    <location>
        <begin position="28"/>
        <end position="270"/>
    </location>
</feature>
<evidence type="ECO:0000313" key="7">
    <source>
        <dbReference type="Proteomes" id="UP000237916"/>
    </source>
</evidence>
<dbReference type="InterPro" id="IPR044516">
    <property type="entry name" value="UXS-like"/>
</dbReference>
<dbReference type="SUPFAM" id="SSF51735">
    <property type="entry name" value="NAD(P)-binding Rossmann-fold domains"/>
    <property type="match status" value="1"/>
</dbReference>
<keyword evidence="2" id="KW-0210">Decarboxylase</keyword>
<proteinExistence type="predicted"/>
<dbReference type="GO" id="GO:0005737">
    <property type="term" value="C:cytoplasm"/>
    <property type="evidence" value="ECO:0007669"/>
    <property type="project" value="TreeGrafter"/>
</dbReference>
<dbReference type="InterPro" id="IPR001509">
    <property type="entry name" value="Epimerase_deHydtase"/>
</dbReference>
<dbReference type="GO" id="GO:0048040">
    <property type="term" value="F:UDP-glucuronate decarboxylase activity"/>
    <property type="evidence" value="ECO:0007669"/>
    <property type="project" value="TreeGrafter"/>
</dbReference>
<comment type="cofactor">
    <cofactor evidence="1">
        <name>NAD(+)</name>
        <dbReference type="ChEBI" id="CHEBI:57540"/>
    </cofactor>
</comment>
<dbReference type="OrthoDB" id="9771073at2"/>
<gene>
    <name evidence="6" type="ORF">VEHSUH05_05870</name>
</gene>
<keyword evidence="4" id="KW-0456">Lyase</keyword>
<comment type="caution">
    <text evidence="6">The sequence shown here is derived from an EMBL/GenBank/DDBJ whole genome shotgun (WGS) entry which is preliminary data.</text>
</comment>
<evidence type="ECO:0000259" key="5">
    <source>
        <dbReference type="Pfam" id="PF01370"/>
    </source>
</evidence>
<dbReference type="GO" id="GO:0042732">
    <property type="term" value="P:D-xylose metabolic process"/>
    <property type="evidence" value="ECO:0007669"/>
    <property type="project" value="InterPro"/>
</dbReference>
<evidence type="ECO:0000256" key="2">
    <source>
        <dbReference type="ARBA" id="ARBA00022793"/>
    </source>
</evidence>